<dbReference type="Gene3D" id="3.40.366.10">
    <property type="entry name" value="Malonyl-Coenzyme A Acyl Carrier Protein, domain 2"/>
    <property type="match status" value="1"/>
</dbReference>
<dbReference type="GO" id="GO:0006633">
    <property type="term" value="P:fatty acid biosynthetic process"/>
    <property type="evidence" value="ECO:0007669"/>
    <property type="project" value="TreeGrafter"/>
</dbReference>
<evidence type="ECO:0000313" key="4">
    <source>
        <dbReference type="Proteomes" id="UP000214939"/>
    </source>
</evidence>
<dbReference type="InterPro" id="IPR016035">
    <property type="entry name" value="Acyl_Trfase/lysoPLipase"/>
</dbReference>
<evidence type="ECO:0000256" key="1">
    <source>
        <dbReference type="ARBA" id="ARBA00022679"/>
    </source>
</evidence>
<dbReference type="PANTHER" id="PTHR43775">
    <property type="entry name" value="FATTY ACID SYNTHASE"/>
    <property type="match status" value="1"/>
</dbReference>
<dbReference type="GO" id="GO:0004312">
    <property type="term" value="F:fatty acid synthase activity"/>
    <property type="evidence" value="ECO:0007669"/>
    <property type="project" value="TreeGrafter"/>
</dbReference>
<dbReference type="SMART" id="SM00827">
    <property type="entry name" value="PKS_AT"/>
    <property type="match status" value="1"/>
</dbReference>
<gene>
    <name evidence="3" type="ORF">A5N45_14195</name>
</gene>
<feature type="domain" description="Malonyl-CoA:ACP transacylase (MAT)" evidence="2">
    <location>
        <begin position="1"/>
        <end position="97"/>
    </location>
</feature>
<reference evidence="3 4" key="1">
    <citation type="submission" date="2017-07" db="EMBL/GenBank/DDBJ databases">
        <title>Invasive disease caused simultaneously by more than one serotype of Streptococcus pneumoniae, South Africa.</title>
        <authorList>
            <person name="Ndlangisa K."/>
            <person name="Du Plessis M."/>
            <person name="Von Gottberg A."/>
        </authorList>
    </citation>
    <scope>NUCLEOTIDE SEQUENCE [LARGE SCALE GENOMIC DNA]</scope>
    <source>
        <strain evidence="3 4">8227-15B</strain>
    </source>
</reference>
<protein>
    <recommendedName>
        <fullName evidence="2">Malonyl-CoA:ACP transacylase (MAT) domain-containing protein</fullName>
    </recommendedName>
</protein>
<dbReference type="EMBL" id="NNBW01000754">
    <property type="protein sequence ID" value="OYL15614.1"/>
    <property type="molecule type" value="Genomic_DNA"/>
</dbReference>
<dbReference type="InterPro" id="IPR001227">
    <property type="entry name" value="Ac_transferase_dom_sf"/>
</dbReference>
<evidence type="ECO:0000313" key="3">
    <source>
        <dbReference type="EMBL" id="OYL15614.1"/>
    </source>
</evidence>
<proteinExistence type="predicted"/>
<accession>A0AA44MPB5</accession>
<feature type="non-terminal residue" evidence="3">
    <location>
        <position position="1"/>
    </location>
</feature>
<evidence type="ECO:0000259" key="2">
    <source>
        <dbReference type="SMART" id="SM00827"/>
    </source>
</evidence>
<sequence length="98" mass="10429">LRGQGRRVHRLAVSHAFHSALMEPMIAEFTAVAAELSVGLPTIPVISNVTGQLVADDFASADYWARHIRAVVRFGYSVRSAHCAGASRFIEVGPGGGL</sequence>
<comment type="caution">
    <text evidence="3">The sequence shown here is derived from an EMBL/GenBank/DDBJ whole genome shotgun (WGS) entry which is preliminary data.</text>
</comment>
<dbReference type="InterPro" id="IPR014043">
    <property type="entry name" value="Acyl_transferase_dom"/>
</dbReference>
<dbReference type="PANTHER" id="PTHR43775:SF51">
    <property type="entry name" value="INACTIVE PHENOLPHTHIOCEROL SYNTHESIS POLYKETIDE SYNTHASE TYPE I PKS1-RELATED"/>
    <property type="match status" value="1"/>
</dbReference>
<feature type="non-terminal residue" evidence="3">
    <location>
        <position position="98"/>
    </location>
</feature>
<name>A0AA44MPB5_STREE</name>
<dbReference type="InterPro" id="IPR050091">
    <property type="entry name" value="PKS_NRPS_Biosynth_Enz"/>
</dbReference>
<dbReference type="AlphaFoldDB" id="A0AA44MPB5"/>
<organism evidence="3 4">
    <name type="scientific">Streptococcus pneumoniae</name>
    <dbReference type="NCBI Taxonomy" id="1313"/>
    <lineage>
        <taxon>Bacteria</taxon>
        <taxon>Bacillati</taxon>
        <taxon>Bacillota</taxon>
        <taxon>Bacilli</taxon>
        <taxon>Lactobacillales</taxon>
        <taxon>Streptococcaceae</taxon>
        <taxon>Streptococcus</taxon>
    </lineage>
</organism>
<dbReference type="SUPFAM" id="SSF52151">
    <property type="entry name" value="FabD/lysophospholipase-like"/>
    <property type="match status" value="1"/>
</dbReference>
<dbReference type="Proteomes" id="UP000214939">
    <property type="component" value="Unassembled WGS sequence"/>
</dbReference>
<keyword evidence="1" id="KW-0808">Transferase</keyword>